<dbReference type="Pfam" id="PF10108">
    <property type="entry name" value="DNA_pol_B_exo2"/>
    <property type="match status" value="1"/>
</dbReference>
<dbReference type="Gene3D" id="3.30.420.10">
    <property type="entry name" value="Ribonuclease H-like superfamily/Ribonuclease H"/>
    <property type="match status" value="1"/>
</dbReference>
<accession>A0A7W8DYE7</accession>
<dbReference type="InterPro" id="IPR012337">
    <property type="entry name" value="RNaseH-like_sf"/>
</dbReference>
<protein>
    <recommendedName>
        <fullName evidence="1">Predicted 3'-5' exonuclease PolB-like domain-containing protein</fullName>
    </recommendedName>
</protein>
<reference evidence="2 3" key="1">
    <citation type="submission" date="2020-08" db="EMBL/GenBank/DDBJ databases">
        <title>Genomic Encyclopedia of Type Strains, Phase IV (KMG-IV): sequencing the most valuable type-strain genomes for metagenomic binning, comparative biology and taxonomic classification.</title>
        <authorList>
            <person name="Goeker M."/>
        </authorList>
    </citation>
    <scope>NUCLEOTIDE SEQUENCE [LARGE SCALE GENOMIC DNA]</scope>
    <source>
        <strain evidence="2 3">DSM 12706</strain>
    </source>
</reference>
<evidence type="ECO:0000313" key="2">
    <source>
        <dbReference type="EMBL" id="MBB5046863.1"/>
    </source>
</evidence>
<dbReference type="InterPro" id="IPR036397">
    <property type="entry name" value="RNaseH_sf"/>
</dbReference>
<dbReference type="Proteomes" id="UP000542353">
    <property type="component" value="Unassembled WGS sequence"/>
</dbReference>
<keyword evidence="3" id="KW-1185">Reference proteome</keyword>
<dbReference type="EMBL" id="JACHIH010000007">
    <property type="protein sequence ID" value="MBB5046863.1"/>
    <property type="molecule type" value="Genomic_DNA"/>
</dbReference>
<name>A0A7W8DYE7_9BRAD</name>
<evidence type="ECO:0000313" key="3">
    <source>
        <dbReference type="Proteomes" id="UP000542353"/>
    </source>
</evidence>
<feature type="domain" description="Predicted 3'-5' exonuclease PolB-like" evidence="1">
    <location>
        <begin position="157"/>
        <end position="259"/>
    </location>
</feature>
<evidence type="ECO:0000259" key="1">
    <source>
        <dbReference type="Pfam" id="PF10108"/>
    </source>
</evidence>
<dbReference type="InterPro" id="IPR019288">
    <property type="entry name" value="3'-5'_exonuclease_PolB-like"/>
</dbReference>
<sequence>MRELYIDLETIPTQIPALRDEIFARPEFHVSDVLPEIRADGLLTDAAKIAADVDRKTAAAVADLAAAQAKARAAADRAWRDTALDGWSGHIAVVGAALDDQPVVTLRTVDAHDGRIWAEPGVESTPHVTVDVTPERLRLLQFFDFIDTAIDLGGVVVVIGHNVRRFDILFLWQRCIVLGIAVPAWLQRAKDSPRYSDEFVVDTMELAGSTAGKLYGPSLDRLCRVLGLPTKAAIDGSGVWDAIADGRIDDVEEYCGWDVSRARSVHRILVGKGPLAIDLPAPASDAVAA</sequence>
<gene>
    <name evidence="2" type="ORF">HNR60_001612</name>
</gene>
<organism evidence="2 3">
    <name type="scientific">Rhodopseudomonas rhenobacensis</name>
    <dbReference type="NCBI Taxonomy" id="87461"/>
    <lineage>
        <taxon>Bacteria</taxon>
        <taxon>Pseudomonadati</taxon>
        <taxon>Pseudomonadota</taxon>
        <taxon>Alphaproteobacteria</taxon>
        <taxon>Hyphomicrobiales</taxon>
        <taxon>Nitrobacteraceae</taxon>
        <taxon>Rhodopseudomonas</taxon>
    </lineage>
</organism>
<proteinExistence type="predicted"/>
<dbReference type="GO" id="GO:0003676">
    <property type="term" value="F:nucleic acid binding"/>
    <property type="evidence" value="ECO:0007669"/>
    <property type="project" value="InterPro"/>
</dbReference>
<dbReference type="AlphaFoldDB" id="A0A7W8DYE7"/>
<dbReference type="SUPFAM" id="SSF53098">
    <property type="entry name" value="Ribonuclease H-like"/>
    <property type="match status" value="1"/>
</dbReference>
<dbReference type="RefSeq" id="WP_184256170.1">
    <property type="nucleotide sequence ID" value="NZ_JACHIH010000007.1"/>
</dbReference>
<comment type="caution">
    <text evidence="2">The sequence shown here is derived from an EMBL/GenBank/DDBJ whole genome shotgun (WGS) entry which is preliminary data.</text>
</comment>